<keyword evidence="1" id="KW-0805">Transcription regulation</keyword>
<dbReference type="GO" id="GO:0003677">
    <property type="term" value="F:DNA binding"/>
    <property type="evidence" value="ECO:0007669"/>
    <property type="project" value="UniProtKB-KW"/>
</dbReference>
<dbReference type="GO" id="GO:0003700">
    <property type="term" value="F:DNA-binding transcription factor activity"/>
    <property type="evidence" value="ECO:0007669"/>
    <property type="project" value="InterPro"/>
</dbReference>
<dbReference type="AlphaFoldDB" id="A0A3P5X3C1"/>
<dbReference type="InterPro" id="IPR036390">
    <property type="entry name" value="WH_DNA-bd_sf"/>
</dbReference>
<dbReference type="Pfam" id="PF07729">
    <property type="entry name" value="FCD"/>
    <property type="match status" value="1"/>
</dbReference>
<feature type="compositionally biased region" description="Basic and acidic residues" evidence="4">
    <location>
        <begin position="1"/>
        <end position="11"/>
    </location>
</feature>
<dbReference type="PROSITE" id="PS50949">
    <property type="entry name" value="HTH_GNTR"/>
    <property type="match status" value="1"/>
</dbReference>
<sequence>MPEGHKKERPDMGLSEQGDGTRSKRGRPKGQATQAVYSTLRGEILTLALKPGQYLEETLLEKRFGVSRTPIREALIRLQADRLVKFSPNRGHYVETVSFDDVPLIFEALDLQQAAVLQLAAARHSPEDIAGLEEINEAYRRAGEQNDHKTMAELNHDFHLAIARAARNSFLSEFYETMLNFSIRLSYLMFQSASRNREDFEGYYMQVYNEHVEMIDLIHRGEGGKLHELSRRHIKLFSDRTVRFLTQRAELEAFVQNFGAAGADPVS</sequence>
<name>A0A3P5X3C1_9RHOB</name>
<proteinExistence type="predicted"/>
<dbReference type="SMART" id="SM00345">
    <property type="entry name" value="HTH_GNTR"/>
    <property type="match status" value="1"/>
</dbReference>
<dbReference type="SMART" id="SM00895">
    <property type="entry name" value="FCD"/>
    <property type="match status" value="1"/>
</dbReference>
<evidence type="ECO:0000313" key="7">
    <source>
        <dbReference type="Proteomes" id="UP000277498"/>
    </source>
</evidence>
<dbReference type="SUPFAM" id="SSF46785">
    <property type="entry name" value="Winged helix' DNA-binding domain"/>
    <property type="match status" value="1"/>
</dbReference>
<keyword evidence="2" id="KW-0238">DNA-binding</keyword>
<feature type="domain" description="HTH gntR-type" evidence="5">
    <location>
        <begin position="30"/>
        <end position="97"/>
    </location>
</feature>
<keyword evidence="3" id="KW-0804">Transcription</keyword>
<dbReference type="Gene3D" id="1.10.10.10">
    <property type="entry name" value="Winged helix-like DNA-binding domain superfamily/Winged helix DNA-binding domain"/>
    <property type="match status" value="1"/>
</dbReference>
<dbReference type="InterPro" id="IPR008920">
    <property type="entry name" value="TF_FadR/GntR_C"/>
</dbReference>
<dbReference type="InterPro" id="IPR000524">
    <property type="entry name" value="Tscrpt_reg_HTH_GntR"/>
</dbReference>
<dbReference type="Proteomes" id="UP000277498">
    <property type="component" value="Unassembled WGS sequence"/>
</dbReference>
<dbReference type="InterPro" id="IPR011711">
    <property type="entry name" value="GntR_C"/>
</dbReference>
<organism evidence="6 7">
    <name type="scientific">Pseudogemmobacter humi</name>
    <dbReference type="NCBI Taxonomy" id="2483812"/>
    <lineage>
        <taxon>Bacteria</taxon>
        <taxon>Pseudomonadati</taxon>
        <taxon>Pseudomonadota</taxon>
        <taxon>Alphaproteobacteria</taxon>
        <taxon>Rhodobacterales</taxon>
        <taxon>Paracoccaceae</taxon>
        <taxon>Pseudogemmobacter</taxon>
    </lineage>
</organism>
<dbReference type="PANTHER" id="PTHR43537:SF45">
    <property type="entry name" value="GNTR FAMILY REGULATORY PROTEIN"/>
    <property type="match status" value="1"/>
</dbReference>
<dbReference type="Pfam" id="PF00392">
    <property type="entry name" value="GntR"/>
    <property type="match status" value="1"/>
</dbReference>
<protein>
    <submittedName>
        <fullName evidence="6">Putative HTH-type transcriptional regulator YdfH</fullName>
    </submittedName>
</protein>
<gene>
    <name evidence="6" type="primary">ydfH_2</name>
    <name evidence="6" type="ORF">XINFAN_01364</name>
</gene>
<dbReference type="Gene3D" id="1.20.120.530">
    <property type="entry name" value="GntR ligand-binding domain-like"/>
    <property type="match status" value="1"/>
</dbReference>
<evidence type="ECO:0000256" key="1">
    <source>
        <dbReference type="ARBA" id="ARBA00023015"/>
    </source>
</evidence>
<evidence type="ECO:0000256" key="2">
    <source>
        <dbReference type="ARBA" id="ARBA00023125"/>
    </source>
</evidence>
<feature type="region of interest" description="Disordered" evidence="4">
    <location>
        <begin position="1"/>
        <end position="32"/>
    </location>
</feature>
<evidence type="ECO:0000256" key="3">
    <source>
        <dbReference type="ARBA" id="ARBA00023163"/>
    </source>
</evidence>
<dbReference type="PANTHER" id="PTHR43537">
    <property type="entry name" value="TRANSCRIPTIONAL REGULATOR, GNTR FAMILY"/>
    <property type="match status" value="1"/>
</dbReference>
<dbReference type="SUPFAM" id="SSF48008">
    <property type="entry name" value="GntR ligand-binding domain-like"/>
    <property type="match status" value="1"/>
</dbReference>
<dbReference type="EMBL" id="UXAW01000051">
    <property type="protein sequence ID" value="VDC25036.1"/>
    <property type="molecule type" value="Genomic_DNA"/>
</dbReference>
<dbReference type="InterPro" id="IPR036388">
    <property type="entry name" value="WH-like_DNA-bd_sf"/>
</dbReference>
<accession>A0A3P5X3C1</accession>
<evidence type="ECO:0000313" key="6">
    <source>
        <dbReference type="EMBL" id="VDC25036.1"/>
    </source>
</evidence>
<keyword evidence="7" id="KW-1185">Reference proteome</keyword>
<evidence type="ECO:0000259" key="5">
    <source>
        <dbReference type="PROSITE" id="PS50949"/>
    </source>
</evidence>
<reference evidence="6 7" key="1">
    <citation type="submission" date="2018-11" db="EMBL/GenBank/DDBJ databases">
        <authorList>
            <person name="Criscuolo A."/>
        </authorList>
    </citation>
    <scope>NUCLEOTIDE SEQUENCE [LARGE SCALE GENOMIC DNA]</scope>
    <source>
        <strain evidence="6">ACIP111625</strain>
    </source>
</reference>
<evidence type="ECO:0000256" key="4">
    <source>
        <dbReference type="SAM" id="MobiDB-lite"/>
    </source>
</evidence>